<dbReference type="SUPFAM" id="SSF88659">
    <property type="entry name" value="Sigma3 and sigma4 domains of RNA polymerase sigma factors"/>
    <property type="match status" value="1"/>
</dbReference>
<gene>
    <name evidence="8" type="ORF">Aiant_52720</name>
</gene>
<evidence type="ECO:0000256" key="3">
    <source>
        <dbReference type="ARBA" id="ARBA00023082"/>
    </source>
</evidence>
<feature type="domain" description="RNA polymerase sigma factor 70 region 4 type 2" evidence="7">
    <location>
        <begin position="115"/>
        <end position="167"/>
    </location>
</feature>
<evidence type="ECO:0000259" key="6">
    <source>
        <dbReference type="Pfam" id="PF04542"/>
    </source>
</evidence>
<protein>
    <submittedName>
        <fullName evidence="8">RNA polymerase sigma24 factor</fullName>
    </submittedName>
</protein>
<dbReference type="InterPro" id="IPR013325">
    <property type="entry name" value="RNA_pol_sigma_r2"/>
</dbReference>
<dbReference type="Gene3D" id="1.10.10.10">
    <property type="entry name" value="Winged helix-like DNA-binding domain superfamily/Winged helix DNA-binding domain"/>
    <property type="match status" value="1"/>
</dbReference>
<name>A0ABN6CGE8_9ACTN</name>
<dbReference type="InterPro" id="IPR013249">
    <property type="entry name" value="RNA_pol_sigma70_r4_t2"/>
</dbReference>
<accession>A0ABN6CGE8</accession>
<keyword evidence="3" id="KW-0731">Sigma factor</keyword>
<dbReference type="Gene3D" id="1.10.1740.10">
    <property type="match status" value="1"/>
</dbReference>
<evidence type="ECO:0000313" key="9">
    <source>
        <dbReference type="Proteomes" id="UP000676967"/>
    </source>
</evidence>
<proteinExistence type="inferred from homology"/>
<keyword evidence="9" id="KW-1185">Reference proteome</keyword>
<evidence type="ECO:0000256" key="2">
    <source>
        <dbReference type="ARBA" id="ARBA00023015"/>
    </source>
</evidence>
<keyword evidence="2" id="KW-0805">Transcription regulation</keyword>
<evidence type="ECO:0000313" key="8">
    <source>
        <dbReference type="EMBL" id="BCJ44615.1"/>
    </source>
</evidence>
<evidence type="ECO:0000256" key="4">
    <source>
        <dbReference type="ARBA" id="ARBA00023125"/>
    </source>
</evidence>
<evidence type="ECO:0000256" key="5">
    <source>
        <dbReference type="ARBA" id="ARBA00023163"/>
    </source>
</evidence>
<dbReference type="InterPro" id="IPR013324">
    <property type="entry name" value="RNA_pol_sigma_r3/r4-like"/>
</dbReference>
<sequence>MYSGVGVSTAAGAVVGDDGADFDSFYAGAVRRVVLYLYAICGDRDVAQDVAQEAFARGWQHWARVARYDEPEAWVRTVGARLLINRWRGVRRWVAARSRLGPPDEASGSPSPDRVAVVAALQRLPKSQRQVIALYYLLDISVRDIAADLGVPEGTVKVRLSRGRAALARLLGDNDQENSDVTSRA</sequence>
<dbReference type="Proteomes" id="UP000676967">
    <property type="component" value="Chromosome"/>
</dbReference>
<evidence type="ECO:0000256" key="1">
    <source>
        <dbReference type="ARBA" id="ARBA00010641"/>
    </source>
</evidence>
<keyword evidence="5" id="KW-0804">Transcription</keyword>
<dbReference type="SUPFAM" id="SSF88946">
    <property type="entry name" value="Sigma2 domain of RNA polymerase sigma factors"/>
    <property type="match status" value="1"/>
</dbReference>
<dbReference type="Pfam" id="PF08281">
    <property type="entry name" value="Sigma70_r4_2"/>
    <property type="match status" value="1"/>
</dbReference>
<dbReference type="PANTHER" id="PTHR43133">
    <property type="entry name" value="RNA POLYMERASE ECF-TYPE SIGMA FACTO"/>
    <property type="match status" value="1"/>
</dbReference>
<dbReference type="InterPro" id="IPR039425">
    <property type="entry name" value="RNA_pol_sigma-70-like"/>
</dbReference>
<keyword evidence="4" id="KW-0238">DNA-binding</keyword>
<dbReference type="Pfam" id="PF04542">
    <property type="entry name" value="Sigma70_r2"/>
    <property type="match status" value="1"/>
</dbReference>
<feature type="domain" description="RNA polymerase sigma-70 region 2" evidence="6">
    <location>
        <begin position="30"/>
        <end position="91"/>
    </location>
</feature>
<reference evidence="8 9" key="1">
    <citation type="submission" date="2020-08" db="EMBL/GenBank/DDBJ databases">
        <title>Whole genome shotgun sequence of Actinoplanes ianthinogenes NBRC 13996.</title>
        <authorList>
            <person name="Komaki H."/>
            <person name="Tamura T."/>
        </authorList>
    </citation>
    <scope>NUCLEOTIDE SEQUENCE [LARGE SCALE GENOMIC DNA]</scope>
    <source>
        <strain evidence="8 9">NBRC 13996</strain>
    </source>
</reference>
<dbReference type="PANTHER" id="PTHR43133:SF50">
    <property type="entry name" value="ECF RNA POLYMERASE SIGMA FACTOR SIGM"/>
    <property type="match status" value="1"/>
</dbReference>
<evidence type="ECO:0000259" key="7">
    <source>
        <dbReference type="Pfam" id="PF08281"/>
    </source>
</evidence>
<dbReference type="InterPro" id="IPR014284">
    <property type="entry name" value="RNA_pol_sigma-70_dom"/>
</dbReference>
<dbReference type="CDD" id="cd06171">
    <property type="entry name" value="Sigma70_r4"/>
    <property type="match status" value="1"/>
</dbReference>
<dbReference type="InterPro" id="IPR007627">
    <property type="entry name" value="RNA_pol_sigma70_r2"/>
</dbReference>
<comment type="similarity">
    <text evidence="1">Belongs to the sigma-70 factor family. ECF subfamily.</text>
</comment>
<organism evidence="8 9">
    <name type="scientific">Actinoplanes ianthinogenes</name>
    <dbReference type="NCBI Taxonomy" id="122358"/>
    <lineage>
        <taxon>Bacteria</taxon>
        <taxon>Bacillati</taxon>
        <taxon>Actinomycetota</taxon>
        <taxon>Actinomycetes</taxon>
        <taxon>Micromonosporales</taxon>
        <taxon>Micromonosporaceae</taxon>
        <taxon>Actinoplanes</taxon>
    </lineage>
</organism>
<dbReference type="NCBIfam" id="TIGR02937">
    <property type="entry name" value="sigma70-ECF"/>
    <property type="match status" value="1"/>
</dbReference>
<dbReference type="EMBL" id="AP023356">
    <property type="protein sequence ID" value="BCJ44615.1"/>
    <property type="molecule type" value="Genomic_DNA"/>
</dbReference>
<dbReference type="InterPro" id="IPR036388">
    <property type="entry name" value="WH-like_DNA-bd_sf"/>
</dbReference>